<evidence type="ECO:0000256" key="3">
    <source>
        <dbReference type="ARBA" id="ARBA00022801"/>
    </source>
</evidence>
<dbReference type="Pfam" id="PF24827">
    <property type="entry name" value="AstE_AspA_cat"/>
    <property type="match status" value="1"/>
</dbReference>
<feature type="domain" description="Succinylglutamate desuccinylase/Aspartoacylase catalytic" evidence="6">
    <location>
        <begin position="63"/>
        <end position="255"/>
    </location>
</feature>
<comment type="caution">
    <text evidence="7">The sequence shown here is derived from an EMBL/GenBank/DDBJ whole genome shotgun (WGS) entry which is preliminary data.</text>
</comment>
<accession>A0A5M8QVJ9</accession>
<dbReference type="CDD" id="cd18174">
    <property type="entry name" value="M14_ASTE_ASPA_like"/>
    <property type="match status" value="1"/>
</dbReference>
<comment type="cofactor">
    <cofactor evidence="1">
        <name>Zn(2+)</name>
        <dbReference type="ChEBI" id="CHEBI:29105"/>
    </cofactor>
</comment>
<dbReference type="EMBL" id="VBSN01000049">
    <property type="protein sequence ID" value="KAA6438443.1"/>
    <property type="molecule type" value="Genomic_DNA"/>
</dbReference>
<keyword evidence="8" id="KW-1185">Reference proteome</keyword>
<keyword evidence="4" id="KW-0862">Zinc</keyword>
<dbReference type="InterPro" id="IPR043795">
    <property type="entry name" value="N-alpha-Ac-DABA-like"/>
</dbReference>
<dbReference type="GO" id="GO:0016811">
    <property type="term" value="F:hydrolase activity, acting on carbon-nitrogen (but not peptide) bonds, in linear amides"/>
    <property type="evidence" value="ECO:0007669"/>
    <property type="project" value="InterPro"/>
</dbReference>
<gene>
    <name evidence="7" type="ORF">FEM33_17305</name>
</gene>
<dbReference type="GO" id="GO:0046872">
    <property type="term" value="F:metal ion binding"/>
    <property type="evidence" value="ECO:0007669"/>
    <property type="project" value="UniProtKB-KW"/>
</dbReference>
<dbReference type="PANTHER" id="PTHR37326:SF1">
    <property type="entry name" value="BLL3975 PROTEIN"/>
    <property type="match status" value="1"/>
</dbReference>
<dbReference type="PIRSF" id="PIRSF039012">
    <property type="entry name" value="ASP"/>
    <property type="match status" value="1"/>
</dbReference>
<evidence type="ECO:0000259" key="6">
    <source>
        <dbReference type="Pfam" id="PF24827"/>
    </source>
</evidence>
<evidence type="ECO:0000313" key="7">
    <source>
        <dbReference type="EMBL" id="KAA6438443.1"/>
    </source>
</evidence>
<sequence length="349" mass="37952">MKYFTLFLSAVLSMPISDAAAQLAEKLDFNIQSASTSEQVLAVSNGIDTASLPVKIIRGKMDGPVFSIVAGIHGYEYPPIMATQQIMAEIDPDKLKGTLLIVPVANTAAFFGRTVFYNPADGKNLNRVFPGKPEGTVSERLAHLITTQIIVRSTVFLDVHAGDAGEDLTDFVCYYDNQNTPEQTALASRLAERAGFPLLVVYPFNLSKTEPAEYAFKHATQQGITALSMEAGKLGGVQHKSVQRIKTGIYNILRELGMYPSADKPAPRPVILNRQHYIKSPEKGIFYSDLKSGDTVSKGQKIGMITDVFGKIIADVNAEQAGIILYKIGTPPVNKGETVLCIGYHARVK</sequence>
<dbReference type="InterPro" id="IPR053138">
    <property type="entry name" value="N-alpha-Ac-DABA_deacetylase"/>
</dbReference>
<proteinExistence type="predicted"/>
<reference evidence="7 8" key="1">
    <citation type="submission" date="2019-05" db="EMBL/GenBank/DDBJ databases">
        <authorList>
            <person name="Qu J.-H."/>
        </authorList>
    </citation>
    <scope>NUCLEOTIDE SEQUENCE [LARGE SCALE GENOMIC DNA]</scope>
    <source>
        <strain evidence="7 8">NS28</strain>
    </source>
</reference>
<evidence type="ECO:0000256" key="1">
    <source>
        <dbReference type="ARBA" id="ARBA00001947"/>
    </source>
</evidence>
<keyword evidence="5" id="KW-0732">Signal</keyword>
<dbReference type="GO" id="GO:0016788">
    <property type="term" value="F:hydrolase activity, acting on ester bonds"/>
    <property type="evidence" value="ECO:0007669"/>
    <property type="project" value="InterPro"/>
</dbReference>
<organism evidence="7 8">
    <name type="scientific">Dyadobacter flavalbus</name>
    <dbReference type="NCBI Taxonomy" id="2579942"/>
    <lineage>
        <taxon>Bacteria</taxon>
        <taxon>Pseudomonadati</taxon>
        <taxon>Bacteroidota</taxon>
        <taxon>Cytophagia</taxon>
        <taxon>Cytophagales</taxon>
        <taxon>Spirosomataceae</taxon>
        <taxon>Dyadobacter</taxon>
    </lineage>
</organism>
<dbReference type="PANTHER" id="PTHR37326">
    <property type="entry name" value="BLL3975 PROTEIN"/>
    <property type="match status" value="1"/>
</dbReference>
<dbReference type="InterPro" id="IPR055438">
    <property type="entry name" value="AstE_AspA_cat"/>
</dbReference>
<dbReference type="Proteomes" id="UP000323994">
    <property type="component" value="Unassembled WGS sequence"/>
</dbReference>
<keyword evidence="3" id="KW-0378">Hydrolase</keyword>
<feature type="signal peptide" evidence="5">
    <location>
        <begin position="1"/>
        <end position="20"/>
    </location>
</feature>
<evidence type="ECO:0000256" key="4">
    <source>
        <dbReference type="ARBA" id="ARBA00022833"/>
    </source>
</evidence>
<evidence type="ECO:0000313" key="8">
    <source>
        <dbReference type="Proteomes" id="UP000323994"/>
    </source>
</evidence>
<evidence type="ECO:0000256" key="2">
    <source>
        <dbReference type="ARBA" id="ARBA00022723"/>
    </source>
</evidence>
<dbReference type="SUPFAM" id="SSF53187">
    <property type="entry name" value="Zn-dependent exopeptidases"/>
    <property type="match status" value="1"/>
</dbReference>
<dbReference type="Gene3D" id="3.40.630.10">
    <property type="entry name" value="Zn peptidases"/>
    <property type="match status" value="1"/>
</dbReference>
<keyword evidence="2" id="KW-0479">Metal-binding</keyword>
<name>A0A5M8QVJ9_9BACT</name>
<evidence type="ECO:0000256" key="5">
    <source>
        <dbReference type="SAM" id="SignalP"/>
    </source>
</evidence>
<dbReference type="AlphaFoldDB" id="A0A5M8QVJ9"/>
<feature type="chain" id="PRO_5024281979" evidence="5">
    <location>
        <begin position="21"/>
        <end position="349"/>
    </location>
</feature>
<protein>
    <submittedName>
        <fullName evidence="7">Succinylglutamate desuccinylase</fullName>
    </submittedName>
</protein>